<dbReference type="PANTHER" id="PTHR18868:SF49">
    <property type="entry name" value="OS11G0147200 PROTEIN"/>
    <property type="match status" value="1"/>
</dbReference>
<keyword evidence="2" id="KW-1185">Reference proteome</keyword>
<reference evidence="2" key="1">
    <citation type="journal article" date="2013" name="Nature">
        <title>Draft genome of the wheat A-genome progenitor Triticum urartu.</title>
        <authorList>
            <person name="Ling H.Q."/>
            <person name="Zhao S."/>
            <person name="Liu D."/>
            <person name="Wang J."/>
            <person name="Sun H."/>
            <person name="Zhang C."/>
            <person name="Fan H."/>
            <person name="Li D."/>
            <person name="Dong L."/>
            <person name="Tao Y."/>
            <person name="Gao C."/>
            <person name="Wu H."/>
            <person name="Li Y."/>
            <person name="Cui Y."/>
            <person name="Guo X."/>
            <person name="Zheng S."/>
            <person name="Wang B."/>
            <person name="Yu K."/>
            <person name="Liang Q."/>
            <person name="Yang W."/>
            <person name="Lou X."/>
            <person name="Chen J."/>
            <person name="Feng M."/>
            <person name="Jian J."/>
            <person name="Zhang X."/>
            <person name="Luo G."/>
            <person name="Jiang Y."/>
            <person name="Liu J."/>
            <person name="Wang Z."/>
            <person name="Sha Y."/>
            <person name="Zhang B."/>
            <person name="Wu H."/>
            <person name="Tang D."/>
            <person name="Shen Q."/>
            <person name="Xue P."/>
            <person name="Zou S."/>
            <person name="Wang X."/>
            <person name="Liu X."/>
            <person name="Wang F."/>
            <person name="Yang Y."/>
            <person name="An X."/>
            <person name="Dong Z."/>
            <person name="Zhang K."/>
            <person name="Zhang X."/>
            <person name="Luo M.C."/>
            <person name="Dvorak J."/>
            <person name="Tong Y."/>
            <person name="Wang J."/>
            <person name="Yang H."/>
            <person name="Li Z."/>
            <person name="Wang D."/>
            <person name="Zhang A."/>
            <person name="Wang J."/>
        </authorList>
    </citation>
    <scope>NUCLEOTIDE SEQUENCE</scope>
    <source>
        <strain evidence="2">cv. G1812</strain>
    </source>
</reference>
<dbReference type="Proteomes" id="UP000015106">
    <property type="component" value="Chromosome 5"/>
</dbReference>
<name>A0A8R7UBW6_TRIUA</name>
<evidence type="ECO:0000313" key="1">
    <source>
        <dbReference type="EnsemblPlants" id="TuG1812G0500000349.01.T01"/>
    </source>
</evidence>
<dbReference type="AlphaFoldDB" id="A0A8R7UBW6"/>
<dbReference type="EnsemblPlants" id="TuG1812G0500000349.01.T01">
    <property type="protein sequence ID" value="TuG1812G0500000349.01.T01"/>
    <property type="gene ID" value="TuG1812G0500000349.01"/>
</dbReference>
<reference evidence="1" key="2">
    <citation type="submission" date="2018-03" db="EMBL/GenBank/DDBJ databases">
        <title>The Triticum urartu genome reveals the dynamic nature of wheat genome evolution.</title>
        <authorList>
            <person name="Ling H."/>
            <person name="Ma B."/>
            <person name="Shi X."/>
            <person name="Liu H."/>
            <person name="Dong L."/>
            <person name="Sun H."/>
            <person name="Cao Y."/>
            <person name="Gao Q."/>
            <person name="Zheng S."/>
            <person name="Li Y."/>
            <person name="Yu Y."/>
            <person name="Du H."/>
            <person name="Qi M."/>
            <person name="Li Y."/>
            <person name="Yu H."/>
            <person name="Cui Y."/>
            <person name="Wang N."/>
            <person name="Chen C."/>
            <person name="Wu H."/>
            <person name="Zhao Y."/>
            <person name="Zhang J."/>
            <person name="Li Y."/>
            <person name="Zhou W."/>
            <person name="Zhang B."/>
            <person name="Hu W."/>
            <person name="Eijk M."/>
            <person name="Tang J."/>
            <person name="Witsenboer H."/>
            <person name="Zhao S."/>
            <person name="Li Z."/>
            <person name="Zhang A."/>
            <person name="Wang D."/>
            <person name="Liang C."/>
        </authorList>
    </citation>
    <scope>NUCLEOTIDE SEQUENCE [LARGE SCALE GENOMIC DNA]</scope>
    <source>
        <strain evidence="1">cv. G1812</strain>
    </source>
</reference>
<sequence length="190" mass="21417">MATTAMSAGDPMGAYPEAASGGILIDFFGNFVGLNYYDKEGTAFMPRSTILESVAGFPKTYARKYALSTPFRRGLGVVYILTEKKTHHQLKNQKKTILPFLMKRYKQISTGSSRISGCHFCDPEGQSALGGRFKRFSCYHPRWSAIGDSVYKEADKNRLRSRGYPFPAFEDLGMRLLCNFEEEFGEDLWS</sequence>
<protein>
    <submittedName>
        <fullName evidence="1">Uncharacterized protein</fullName>
    </submittedName>
</protein>
<reference evidence="1" key="3">
    <citation type="submission" date="2022-06" db="UniProtKB">
        <authorList>
            <consortium name="EnsemblPlants"/>
        </authorList>
    </citation>
    <scope>IDENTIFICATION</scope>
</reference>
<organism evidence="1 2">
    <name type="scientific">Triticum urartu</name>
    <name type="common">Red wild einkorn</name>
    <name type="synonym">Crithodium urartu</name>
    <dbReference type="NCBI Taxonomy" id="4572"/>
    <lineage>
        <taxon>Eukaryota</taxon>
        <taxon>Viridiplantae</taxon>
        <taxon>Streptophyta</taxon>
        <taxon>Embryophyta</taxon>
        <taxon>Tracheophyta</taxon>
        <taxon>Spermatophyta</taxon>
        <taxon>Magnoliopsida</taxon>
        <taxon>Liliopsida</taxon>
        <taxon>Poales</taxon>
        <taxon>Poaceae</taxon>
        <taxon>BOP clade</taxon>
        <taxon>Pooideae</taxon>
        <taxon>Triticodae</taxon>
        <taxon>Triticeae</taxon>
        <taxon>Triticinae</taxon>
        <taxon>Triticum</taxon>
    </lineage>
</organism>
<proteinExistence type="predicted"/>
<accession>A0A8R7UBW6</accession>
<evidence type="ECO:0000313" key="2">
    <source>
        <dbReference type="Proteomes" id="UP000015106"/>
    </source>
</evidence>
<dbReference type="Gramene" id="TuG1812G0500000349.01.T01">
    <property type="protein sequence ID" value="TuG1812G0500000349.01.T01"/>
    <property type="gene ID" value="TuG1812G0500000349.01"/>
</dbReference>
<dbReference type="PANTHER" id="PTHR18868">
    <property type="entry name" value="OS07G0665300 PROTEIN-RELATED"/>
    <property type="match status" value="1"/>
</dbReference>